<reference evidence="1" key="1">
    <citation type="journal article" date="2015" name="Nature">
        <title>Complex archaea that bridge the gap between prokaryotes and eukaryotes.</title>
        <authorList>
            <person name="Spang A."/>
            <person name="Saw J.H."/>
            <person name="Jorgensen S.L."/>
            <person name="Zaremba-Niedzwiedzka K."/>
            <person name="Martijn J."/>
            <person name="Lind A.E."/>
            <person name="van Eijk R."/>
            <person name="Schleper C."/>
            <person name="Guy L."/>
            <person name="Ettema T.J."/>
        </authorList>
    </citation>
    <scope>NUCLEOTIDE SEQUENCE</scope>
</reference>
<gene>
    <name evidence="1" type="ORF">LCGC14_2561610</name>
</gene>
<organism evidence="1">
    <name type="scientific">marine sediment metagenome</name>
    <dbReference type="NCBI Taxonomy" id="412755"/>
    <lineage>
        <taxon>unclassified sequences</taxon>
        <taxon>metagenomes</taxon>
        <taxon>ecological metagenomes</taxon>
    </lineage>
</organism>
<dbReference type="AlphaFoldDB" id="A0A0F9B7S4"/>
<name>A0A0F9B7S4_9ZZZZ</name>
<protein>
    <submittedName>
        <fullName evidence="1">Uncharacterized protein</fullName>
    </submittedName>
</protein>
<evidence type="ECO:0000313" key="1">
    <source>
        <dbReference type="EMBL" id="KKL09862.1"/>
    </source>
</evidence>
<dbReference type="EMBL" id="LAZR01042298">
    <property type="protein sequence ID" value="KKL09862.1"/>
    <property type="molecule type" value="Genomic_DNA"/>
</dbReference>
<accession>A0A0F9B7S4</accession>
<proteinExistence type="predicted"/>
<comment type="caution">
    <text evidence="1">The sequence shown here is derived from an EMBL/GenBank/DDBJ whole genome shotgun (WGS) entry which is preliminary data.</text>
</comment>
<sequence>MKPQKKVLVLKAPLTWILIDEDRDSEEAKEKWLMNREIRLNPPVDKKGD</sequence>